<reference evidence="1" key="1">
    <citation type="submission" date="2023-03" db="EMBL/GenBank/DDBJ databases">
        <title>Massive genome expansion in bonnet fungi (Mycena s.s.) driven by repeated elements and novel gene families across ecological guilds.</title>
        <authorList>
            <consortium name="Lawrence Berkeley National Laboratory"/>
            <person name="Harder C.B."/>
            <person name="Miyauchi S."/>
            <person name="Viragh M."/>
            <person name="Kuo A."/>
            <person name="Thoen E."/>
            <person name="Andreopoulos B."/>
            <person name="Lu D."/>
            <person name="Skrede I."/>
            <person name="Drula E."/>
            <person name="Henrissat B."/>
            <person name="Morin E."/>
            <person name="Kohler A."/>
            <person name="Barry K."/>
            <person name="LaButti K."/>
            <person name="Morin E."/>
            <person name="Salamov A."/>
            <person name="Lipzen A."/>
            <person name="Mereny Z."/>
            <person name="Hegedus B."/>
            <person name="Baldrian P."/>
            <person name="Stursova M."/>
            <person name="Weitz H."/>
            <person name="Taylor A."/>
            <person name="Grigoriev I.V."/>
            <person name="Nagy L.G."/>
            <person name="Martin F."/>
            <person name="Kauserud H."/>
        </authorList>
    </citation>
    <scope>NUCLEOTIDE SEQUENCE</scope>
    <source>
        <strain evidence="1">CBHHK200</strain>
    </source>
</reference>
<dbReference type="EMBL" id="JARJCM010000026">
    <property type="protein sequence ID" value="KAJ7039676.1"/>
    <property type="molecule type" value="Genomic_DNA"/>
</dbReference>
<gene>
    <name evidence="1" type="ORF">C8F04DRAFT_1086223</name>
</gene>
<dbReference type="AlphaFoldDB" id="A0AAD6T4K2"/>
<keyword evidence="2" id="KW-1185">Reference proteome</keyword>
<sequence>MNDLSGFGASQRHSVAMTLTSLGEYLILLVCLELPLGDIASLRQVCRTLCEATRAKILWIKFLEQHVRDEGKVLPPYIKRYDSLDTVTLEALARRISRLDRKWTVGDLAPVNVWHLRLPQSITWLRLVNGTWLFVAYSDNHASKISCWDLSLVFQGFIEPLADAFLPGQVKTGKLEIQDDGVVLALGLGIDCESLSVHVITLRQHRGHHVFSELSRIEGSSHVLMLCGSFIACALRKGAIEPHVINWKNHLVLDIPPPPGGSDIPGRRSVPHLMTIWSELLVVLRKDTLEFYNLPSTTNSSISFVKILETPTIWEAAICNTLSASPCRVAPLRIIAITSLGVELCVVERHTLDDGPTCPSFCVARTPQHPSCKDPWYRLCIGETGRRGLWITANDPPNPRFPPHFIYMTVPLESSDPEMSRISWSNDESDHPALWGIPVVDFDEALGLTVVGNCFGELAVYDHVGVRPEGCAGLATDFTARKNPILPLLPNMPISLALSAHPLTEPDPSLVLQWSQDDIPLAEPWSTNWIAEYPGYWNWDQWQGVPCDFAWLFEHAYGFPGAVIPQAFQDDDVYSWQHLLFRSGGRYFVFTLGSNPELRSWPLTPTISDFDVRDADPEAYTRRTALTECSLYAAMFSRETQGQGEIKRNRWIELADRARRVAGNSQIG</sequence>
<evidence type="ECO:0000313" key="1">
    <source>
        <dbReference type="EMBL" id="KAJ7039676.1"/>
    </source>
</evidence>
<organism evidence="1 2">
    <name type="scientific">Mycena alexandri</name>
    <dbReference type="NCBI Taxonomy" id="1745969"/>
    <lineage>
        <taxon>Eukaryota</taxon>
        <taxon>Fungi</taxon>
        <taxon>Dikarya</taxon>
        <taxon>Basidiomycota</taxon>
        <taxon>Agaricomycotina</taxon>
        <taxon>Agaricomycetes</taxon>
        <taxon>Agaricomycetidae</taxon>
        <taxon>Agaricales</taxon>
        <taxon>Marasmiineae</taxon>
        <taxon>Mycenaceae</taxon>
        <taxon>Mycena</taxon>
    </lineage>
</organism>
<evidence type="ECO:0000313" key="2">
    <source>
        <dbReference type="Proteomes" id="UP001218188"/>
    </source>
</evidence>
<accession>A0AAD6T4K2</accession>
<comment type="caution">
    <text evidence="1">The sequence shown here is derived from an EMBL/GenBank/DDBJ whole genome shotgun (WGS) entry which is preliminary data.</text>
</comment>
<protein>
    <recommendedName>
        <fullName evidence="3">F-box domain-containing protein</fullName>
    </recommendedName>
</protein>
<name>A0AAD6T4K2_9AGAR</name>
<evidence type="ECO:0008006" key="3">
    <source>
        <dbReference type="Google" id="ProtNLM"/>
    </source>
</evidence>
<proteinExistence type="predicted"/>
<dbReference type="Proteomes" id="UP001218188">
    <property type="component" value="Unassembled WGS sequence"/>
</dbReference>